<accession>A0ABQ9KAZ1</accession>
<dbReference type="Proteomes" id="UP001174677">
    <property type="component" value="Unassembled WGS sequence"/>
</dbReference>
<proteinExistence type="predicted"/>
<name>A0ABQ9KAZ1_HEVBR</name>
<dbReference type="EMBL" id="JARPOI010000043">
    <property type="protein sequence ID" value="KAJ9130711.1"/>
    <property type="molecule type" value="Genomic_DNA"/>
</dbReference>
<sequence>MGGKIGDGEDVKEWPETNEVAFLRILYKRVKKDPNGTLSFKRSDWQELKGKYNRLRVKHRQFSKLLEHTGVTYDSNLNINFAAEDVWHRFYKKHKNFKGYRKNGYKHYDLLGQVFSKSTTTEHLHHASTQLPPTSNEKCQTKEEFLNRGIHVSDGEKSSIGNSKGKQSADDYILGCNKVKKESNSEKLDSCLEMWASSLSARAERDLTKAQRYKSQSNEAKSVMSDPYSTEECMDMLEAMEGVSDVAYSKALQILSIKIGERCLF</sequence>
<dbReference type="PANTHER" id="PTHR47584:SF14">
    <property type="entry name" value="L10-INTERACTING MYB DOMAIN-CONTAINING PROTEIN-LIKE"/>
    <property type="match status" value="1"/>
</dbReference>
<organism evidence="1 2">
    <name type="scientific">Hevea brasiliensis</name>
    <name type="common">Para rubber tree</name>
    <name type="synonym">Siphonia brasiliensis</name>
    <dbReference type="NCBI Taxonomy" id="3981"/>
    <lineage>
        <taxon>Eukaryota</taxon>
        <taxon>Viridiplantae</taxon>
        <taxon>Streptophyta</taxon>
        <taxon>Embryophyta</taxon>
        <taxon>Tracheophyta</taxon>
        <taxon>Spermatophyta</taxon>
        <taxon>Magnoliopsida</taxon>
        <taxon>eudicotyledons</taxon>
        <taxon>Gunneridae</taxon>
        <taxon>Pentapetalae</taxon>
        <taxon>rosids</taxon>
        <taxon>fabids</taxon>
        <taxon>Malpighiales</taxon>
        <taxon>Euphorbiaceae</taxon>
        <taxon>Crotonoideae</taxon>
        <taxon>Micrandreae</taxon>
        <taxon>Hevea</taxon>
    </lineage>
</organism>
<gene>
    <name evidence="1" type="ORF">P3X46_034158</name>
</gene>
<keyword evidence="2" id="KW-1185">Reference proteome</keyword>
<evidence type="ECO:0008006" key="3">
    <source>
        <dbReference type="Google" id="ProtNLM"/>
    </source>
</evidence>
<dbReference type="InterPro" id="IPR045026">
    <property type="entry name" value="LIMYB"/>
</dbReference>
<evidence type="ECO:0000313" key="2">
    <source>
        <dbReference type="Proteomes" id="UP001174677"/>
    </source>
</evidence>
<comment type="caution">
    <text evidence="1">The sequence shown here is derived from an EMBL/GenBank/DDBJ whole genome shotgun (WGS) entry which is preliminary data.</text>
</comment>
<protein>
    <recommendedName>
        <fullName evidence="3">Myb/SANT-like domain-containing protein</fullName>
    </recommendedName>
</protein>
<evidence type="ECO:0000313" key="1">
    <source>
        <dbReference type="EMBL" id="KAJ9130711.1"/>
    </source>
</evidence>
<dbReference type="PANTHER" id="PTHR47584">
    <property type="match status" value="1"/>
</dbReference>
<reference evidence="1 2" key="1">
    <citation type="journal article" date="2023" name="Plant Biotechnol. J.">
        <title>Chromosome-level wild Hevea brasiliensis genome provides new tools for genomic-assisted breeding and valuable loci to elevate rubber yield.</title>
        <authorList>
            <person name="Cheng H."/>
            <person name="Song X."/>
            <person name="Hu Y."/>
            <person name="Wu T."/>
            <person name="Yang Q."/>
            <person name="An Z."/>
            <person name="Feng S."/>
            <person name="Deng Z."/>
            <person name="Wu W."/>
            <person name="Zeng X."/>
            <person name="Tu M."/>
            <person name="Wang X."/>
            <person name="Huang H."/>
        </authorList>
    </citation>
    <scope>NUCLEOTIDE SEQUENCE [LARGE SCALE GENOMIC DNA]</scope>
    <source>
        <strain evidence="1">MT/VB/25A 57/8</strain>
    </source>
</reference>